<gene>
    <name evidence="1" type="ORF">GL300_25485</name>
</gene>
<dbReference type="EMBL" id="WMIG01000041">
    <property type="protein sequence ID" value="MTH62532.1"/>
    <property type="molecule type" value="Genomic_DNA"/>
</dbReference>
<evidence type="ECO:0000313" key="2">
    <source>
        <dbReference type="Proteomes" id="UP000449846"/>
    </source>
</evidence>
<dbReference type="InterPro" id="IPR007833">
    <property type="entry name" value="Capsule_polysaccharide_synth"/>
</dbReference>
<keyword evidence="2" id="KW-1185">Reference proteome</keyword>
<evidence type="ECO:0008006" key="3">
    <source>
        <dbReference type="Google" id="ProtNLM"/>
    </source>
</evidence>
<organism evidence="1 2">
    <name type="scientific">Paracoccus litorisediminis</name>
    <dbReference type="NCBI Taxonomy" id="2006130"/>
    <lineage>
        <taxon>Bacteria</taxon>
        <taxon>Pseudomonadati</taxon>
        <taxon>Pseudomonadota</taxon>
        <taxon>Alphaproteobacteria</taxon>
        <taxon>Rhodobacterales</taxon>
        <taxon>Paracoccaceae</taxon>
        <taxon>Paracoccus</taxon>
    </lineage>
</organism>
<comment type="caution">
    <text evidence="1">The sequence shown here is derived from an EMBL/GenBank/DDBJ whole genome shotgun (WGS) entry which is preliminary data.</text>
</comment>
<accession>A0A844HYL0</accession>
<dbReference type="AlphaFoldDB" id="A0A844HYL0"/>
<dbReference type="RefSeq" id="WP_155042476.1">
    <property type="nucleotide sequence ID" value="NZ_JBHGCD010000045.1"/>
</dbReference>
<dbReference type="InterPro" id="IPR043148">
    <property type="entry name" value="TagF_C"/>
</dbReference>
<dbReference type="Gene3D" id="3.40.50.12580">
    <property type="match status" value="1"/>
</dbReference>
<name>A0A844HYL0_9RHOB</name>
<dbReference type="SUPFAM" id="SSF53756">
    <property type="entry name" value="UDP-Glycosyltransferase/glycogen phosphorylase"/>
    <property type="match status" value="1"/>
</dbReference>
<dbReference type="OrthoDB" id="6713140at2"/>
<dbReference type="Pfam" id="PF05159">
    <property type="entry name" value="Capsule_synth"/>
    <property type="match status" value="1"/>
</dbReference>
<evidence type="ECO:0000313" key="1">
    <source>
        <dbReference type="EMBL" id="MTH62532.1"/>
    </source>
</evidence>
<protein>
    <recommendedName>
        <fullName evidence="3">Capsule polysaccharide biosynthesis protein</fullName>
    </recommendedName>
</protein>
<sequence length="357" mass="39856">MADMATGRRVVTLEVPEAWFASPEDGDRHQLFYSSLLAALAELEVLIDPVWLPRGAERTPRPAGQGDFTISFHSHGPDAGNVLRCKESYIPPYYSMDPIGYACFSQLARQPELYHDAIARQDADRASSFVRDLAQELKSGNLSKYPQPDYAEGTATNYVFLPLQVQNDSVAVGRWIETPEVMRRVADAAAARGLRTIIKRHPRCRSRRIAGLLDDLAQRPDVVISTASVHTLIANAELVVGANSGVLFEALIQGKPVVSYAAADFGQVTQQVHTSEALTQAITMPDRVDASRRDKFLFWYLTEYCVRADDVPAIRQRISLALDAHPAGLRSGQRAFASYKRRLYAYSLIDRIKRRFF</sequence>
<dbReference type="GO" id="GO:0015774">
    <property type="term" value="P:polysaccharide transport"/>
    <property type="evidence" value="ECO:0007669"/>
    <property type="project" value="InterPro"/>
</dbReference>
<dbReference type="GO" id="GO:0000271">
    <property type="term" value="P:polysaccharide biosynthetic process"/>
    <property type="evidence" value="ECO:0007669"/>
    <property type="project" value="InterPro"/>
</dbReference>
<reference evidence="1 2" key="1">
    <citation type="submission" date="2019-11" db="EMBL/GenBank/DDBJ databases">
        <authorList>
            <person name="Dong K."/>
        </authorList>
    </citation>
    <scope>NUCLEOTIDE SEQUENCE [LARGE SCALE GENOMIC DNA]</scope>
    <source>
        <strain evidence="1 2">NBRC 112902</strain>
    </source>
</reference>
<dbReference type="Proteomes" id="UP000449846">
    <property type="component" value="Unassembled WGS sequence"/>
</dbReference>
<proteinExistence type="predicted"/>